<gene>
    <name evidence="4" type="ORF">B4N89_13740</name>
</gene>
<dbReference type="InterPro" id="IPR055592">
    <property type="entry name" value="DUF7168"/>
</dbReference>
<sequence length="412" mass="44507">MSSTLVETQFHAVLSASDDALADAIDLGASLLAASAADWPDVSRAVLVLYERTADGCRRRGWEPADVVRAVTRDLGERHGPIAADLVAAQARSYAGTGRRWSAQVRELNATTPWWSTDDAYLTELGAREGLDRFGTAARVLELLRSIARLPAIEPLTAATFREPAQTRPATGEERQLGRVRALLAKAESTEYPEEAEALTAKAQELMTRHRIDEALLGVGADAAHTPGACRIGVDNPYEGAKALLLDAVADANGCQAIWSSSLGFSTVVGFDSDLDAVELLYTSLLVQATAAMNRAGSHLHDSGRARRTKTFRQSFLIAYADRIRERLTAAEEEAVADANAASDNRLLPALAAREVAVKESTERMFPTRTTHRLRGRDADGWRHGKAAADRADLGTRDRLERGDRAGEPSRG</sequence>
<feature type="region of interest" description="Disordered" evidence="1">
    <location>
        <begin position="371"/>
        <end position="412"/>
    </location>
</feature>
<feature type="domain" description="DUF2786" evidence="2">
    <location>
        <begin position="177"/>
        <end position="214"/>
    </location>
</feature>
<dbReference type="InterPro" id="IPR024498">
    <property type="entry name" value="DUF2786"/>
</dbReference>
<dbReference type="STRING" id="159449.B4N89_13740"/>
<feature type="compositionally biased region" description="Basic and acidic residues" evidence="1">
    <location>
        <begin position="376"/>
        <end position="412"/>
    </location>
</feature>
<dbReference type="AlphaFoldDB" id="A0A1T3NYD2"/>
<accession>A0A1T3NYD2</accession>
<keyword evidence="5" id="KW-1185">Reference proteome</keyword>
<dbReference type="RefSeq" id="WP_078976129.1">
    <property type="nucleotide sequence ID" value="NZ_MWQN01000001.1"/>
</dbReference>
<name>A0A1T3NYD2_9ACTN</name>
<evidence type="ECO:0000256" key="1">
    <source>
        <dbReference type="SAM" id="MobiDB-lite"/>
    </source>
</evidence>
<dbReference type="EMBL" id="MWQN01000001">
    <property type="protein sequence ID" value="OPC81857.1"/>
    <property type="molecule type" value="Genomic_DNA"/>
</dbReference>
<protein>
    <submittedName>
        <fullName evidence="4">Uncharacterized protein</fullName>
    </submittedName>
</protein>
<evidence type="ECO:0000259" key="2">
    <source>
        <dbReference type="Pfam" id="PF10979"/>
    </source>
</evidence>
<evidence type="ECO:0000313" key="5">
    <source>
        <dbReference type="Proteomes" id="UP000190037"/>
    </source>
</evidence>
<evidence type="ECO:0000313" key="4">
    <source>
        <dbReference type="EMBL" id="OPC81857.1"/>
    </source>
</evidence>
<dbReference type="OrthoDB" id="3508128at2"/>
<reference evidence="4 5" key="1">
    <citation type="submission" date="2017-03" db="EMBL/GenBank/DDBJ databases">
        <title>Draft genome sequence of Streptomyces scabrisporus NF3, endophyte isolated from Amphipterygium adstringens.</title>
        <authorList>
            <person name="Vazquez M."/>
            <person name="Ceapa C.D."/>
            <person name="Rodriguez Luna D."/>
            <person name="Sanchez Esquivel S."/>
        </authorList>
    </citation>
    <scope>NUCLEOTIDE SEQUENCE [LARGE SCALE GENOMIC DNA]</scope>
    <source>
        <strain evidence="4 5">NF3</strain>
    </source>
</reference>
<organism evidence="4 5">
    <name type="scientific">Embleya scabrispora</name>
    <dbReference type="NCBI Taxonomy" id="159449"/>
    <lineage>
        <taxon>Bacteria</taxon>
        <taxon>Bacillati</taxon>
        <taxon>Actinomycetota</taxon>
        <taxon>Actinomycetes</taxon>
        <taxon>Kitasatosporales</taxon>
        <taxon>Streptomycetaceae</taxon>
        <taxon>Embleya</taxon>
    </lineage>
</organism>
<feature type="domain" description="DUF7168" evidence="3">
    <location>
        <begin position="243"/>
        <end position="354"/>
    </location>
</feature>
<dbReference type="Pfam" id="PF23771">
    <property type="entry name" value="DUF7168"/>
    <property type="match status" value="1"/>
</dbReference>
<dbReference type="Pfam" id="PF10979">
    <property type="entry name" value="DUF2786"/>
    <property type="match status" value="1"/>
</dbReference>
<dbReference type="Proteomes" id="UP000190037">
    <property type="component" value="Unassembled WGS sequence"/>
</dbReference>
<comment type="caution">
    <text evidence="4">The sequence shown here is derived from an EMBL/GenBank/DDBJ whole genome shotgun (WGS) entry which is preliminary data.</text>
</comment>
<proteinExistence type="predicted"/>
<evidence type="ECO:0000259" key="3">
    <source>
        <dbReference type="Pfam" id="PF23771"/>
    </source>
</evidence>